<name>A0A2W5N0P6_9BACT</name>
<proteinExistence type="predicted"/>
<gene>
    <name evidence="3" type="ORF">DI551_06090</name>
</gene>
<dbReference type="EMBL" id="QFQB01000035">
    <property type="protein sequence ID" value="PZQ45969.1"/>
    <property type="molecule type" value="Genomic_DNA"/>
</dbReference>
<reference evidence="3 4" key="1">
    <citation type="submission" date="2017-08" db="EMBL/GenBank/DDBJ databases">
        <title>Infants hospitalized years apart are colonized by the same room-sourced microbial strains.</title>
        <authorList>
            <person name="Brooks B."/>
            <person name="Olm M.R."/>
            <person name="Firek B.A."/>
            <person name="Baker R."/>
            <person name="Thomas B.C."/>
            <person name="Morowitz M.J."/>
            <person name="Banfield J.F."/>
        </authorList>
    </citation>
    <scope>NUCLEOTIDE SEQUENCE [LARGE SCALE GENOMIC DNA]</scope>
    <source>
        <strain evidence="3">S2_005_002_R2_29</strain>
    </source>
</reference>
<feature type="region of interest" description="Disordered" evidence="1">
    <location>
        <begin position="92"/>
        <end position="185"/>
    </location>
</feature>
<protein>
    <recommendedName>
        <fullName evidence="2">DnaA N-terminal domain-containing protein</fullName>
    </recommendedName>
</protein>
<sequence length="380" mass="42759">MEWYRVYHGMPHDPKLKVIAHRAKQPMAHVVAVWTCLLDAASQHRARGTVEVDAEQIAIMQDIETEAVQAIIAAMYTKGMLDEQNRLTAWDKRQHTTSAERMARHRDKKKRDVTASDAATKKVTGGDAKKRKNAPDTDNRLQTTDSDTEVQKAEAESQKNKKTDSNSKNRARAEGEREREKTKSLPDEIAEQMLQIWNAEVQSKLTKGQSARITPKRKQQMAERWRQDFQQDIRAWRYFCEVIGSSDFCLGKVAGKDWTIDLGWSVESSEHVAKILEGGFSGGNHPPKPAACDVPGLQQAWDAVLDAFQQKHGKAPCRSWLASTSVTGLRGNTVIIRCPSSFVCQWITQHYLPDLTRWWRTATEGGAAVASVELIAEGRL</sequence>
<dbReference type="InterPro" id="IPR038454">
    <property type="entry name" value="DnaA_N_sf"/>
</dbReference>
<organism evidence="3 4">
    <name type="scientific">Micavibrio aeruginosavorus</name>
    <dbReference type="NCBI Taxonomy" id="349221"/>
    <lineage>
        <taxon>Bacteria</taxon>
        <taxon>Pseudomonadati</taxon>
        <taxon>Bdellovibrionota</taxon>
        <taxon>Bdellovibrionia</taxon>
        <taxon>Bdellovibrionales</taxon>
        <taxon>Pseudobdellovibrionaceae</taxon>
        <taxon>Micavibrio</taxon>
    </lineage>
</organism>
<dbReference type="InterPro" id="IPR024633">
    <property type="entry name" value="DnaA_N_dom"/>
</dbReference>
<dbReference type="Proteomes" id="UP000249417">
    <property type="component" value="Unassembled WGS sequence"/>
</dbReference>
<comment type="caution">
    <text evidence="3">The sequence shown here is derived from an EMBL/GenBank/DDBJ whole genome shotgun (WGS) entry which is preliminary data.</text>
</comment>
<evidence type="ECO:0000313" key="3">
    <source>
        <dbReference type="EMBL" id="PZQ45969.1"/>
    </source>
</evidence>
<feature type="compositionally biased region" description="Basic and acidic residues" evidence="1">
    <location>
        <begin position="149"/>
        <end position="185"/>
    </location>
</feature>
<dbReference type="AlphaFoldDB" id="A0A2W5N0P6"/>
<evidence type="ECO:0000259" key="2">
    <source>
        <dbReference type="Pfam" id="PF11638"/>
    </source>
</evidence>
<evidence type="ECO:0000313" key="4">
    <source>
        <dbReference type="Proteomes" id="UP000249417"/>
    </source>
</evidence>
<feature type="domain" description="DnaA N-terminal" evidence="2">
    <location>
        <begin position="299"/>
        <end position="360"/>
    </location>
</feature>
<evidence type="ECO:0000256" key="1">
    <source>
        <dbReference type="SAM" id="MobiDB-lite"/>
    </source>
</evidence>
<dbReference type="Pfam" id="PF11638">
    <property type="entry name" value="DnaA_N"/>
    <property type="match status" value="1"/>
</dbReference>
<accession>A0A2W5N0P6</accession>
<dbReference type="Gene3D" id="3.30.300.180">
    <property type="match status" value="1"/>
</dbReference>